<evidence type="ECO:0000256" key="2">
    <source>
        <dbReference type="SAM" id="MobiDB-lite"/>
    </source>
</evidence>
<sequence>MFDVGANAYAGNALNPREDVISVAMSYRTKTGAVSALQTLHALESHEGAPYNGSSPLTRPHNCPDELTTSRNRWLPNSTGMDVCNAVSPKPSGSQKSRHPKHALGTKFVDADADDGRGGHVSASCIADGRRAELKVHAVSPLRSRYITLTGVVTMTRITPRNSGIMSSFTYSASILGLTVASAFGIYKSWDYCRRLQLQANRRGQAVEELRRALADTEGELLALRLRLADAQAAVLEKDEVVEVLRQEMERVRNELANLEAFVEGYQEEKEEMNKELEALRIVNVAIRDDAVYEARSSPEEDFDTSTDQREDDSSSSLRTDESSADDVTNLVRTLNSEISDVAVAMAKLLETEEIEEGDEDEEQSQRAYSQAVEVLGATMVDLLRKQNRRRNPMFLQWAFQACMSAFSDWMISSWYFEDPQSEQVLTSIYEQLRETEEQAVAGRWRVLTRTYVQSVLKDRPDLSEYFLDAFSSILIAIGFKGTPSHFQNIIKRRFGDRMAGIGMQALNLNKTIGQELVSSEVDPIYVAPGTSFDASVMDDGIESPEKRPDEGAEPENILCTVELGLLWALKEHGGSRWEEKILLRPRVLRESELQALGLV</sequence>
<organism evidence="3 4">
    <name type="scientific">Hohenbuehelia grisea</name>
    <dbReference type="NCBI Taxonomy" id="104357"/>
    <lineage>
        <taxon>Eukaryota</taxon>
        <taxon>Fungi</taxon>
        <taxon>Dikarya</taxon>
        <taxon>Basidiomycota</taxon>
        <taxon>Agaricomycotina</taxon>
        <taxon>Agaricomycetes</taxon>
        <taxon>Agaricomycetidae</taxon>
        <taxon>Agaricales</taxon>
        <taxon>Pleurotineae</taxon>
        <taxon>Pleurotaceae</taxon>
        <taxon>Hohenbuehelia</taxon>
    </lineage>
</organism>
<gene>
    <name evidence="3" type="ORF">HGRIS_002816</name>
</gene>
<reference evidence="4" key="1">
    <citation type="submission" date="2024-06" db="EMBL/GenBank/DDBJ databases">
        <title>Multi-omics analyses provide insights into the biosynthesis of the anticancer antibiotic pleurotin in Hohenbuehelia grisea.</title>
        <authorList>
            <person name="Weaver J.A."/>
            <person name="Alberti F."/>
        </authorList>
    </citation>
    <scope>NUCLEOTIDE SEQUENCE [LARGE SCALE GENOMIC DNA]</scope>
    <source>
        <strain evidence="4">T-177</strain>
    </source>
</reference>
<protein>
    <submittedName>
        <fullName evidence="3">Uncharacterized protein</fullName>
    </submittedName>
</protein>
<dbReference type="Proteomes" id="UP001556367">
    <property type="component" value="Unassembled WGS sequence"/>
</dbReference>
<proteinExistence type="predicted"/>
<evidence type="ECO:0000313" key="3">
    <source>
        <dbReference type="EMBL" id="KAL0956689.1"/>
    </source>
</evidence>
<comment type="caution">
    <text evidence="3">The sequence shown here is derived from an EMBL/GenBank/DDBJ whole genome shotgun (WGS) entry which is preliminary data.</text>
</comment>
<accession>A0ABR3JLL6</accession>
<keyword evidence="4" id="KW-1185">Reference proteome</keyword>
<feature type="region of interest" description="Disordered" evidence="2">
    <location>
        <begin position="294"/>
        <end position="326"/>
    </location>
</feature>
<evidence type="ECO:0000256" key="1">
    <source>
        <dbReference type="SAM" id="Coils"/>
    </source>
</evidence>
<evidence type="ECO:0000313" key="4">
    <source>
        <dbReference type="Proteomes" id="UP001556367"/>
    </source>
</evidence>
<keyword evidence="1" id="KW-0175">Coiled coil</keyword>
<name>A0ABR3JLL6_9AGAR</name>
<feature type="coiled-coil region" evidence="1">
    <location>
        <begin position="207"/>
        <end position="290"/>
    </location>
</feature>
<dbReference type="EMBL" id="JASNQZ010000006">
    <property type="protein sequence ID" value="KAL0956689.1"/>
    <property type="molecule type" value="Genomic_DNA"/>
</dbReference>